<evidence type="ECO:0000313" key="3">
    <source>
        <dbReference type="Ensembl" id="ENSPSNP00000022217.1"/>
    </source>
</evidence>
<dbReference type="Ensembl" id="ENSPSNT00000024983.1">
    <property type="protein sequence ID" value="ENSPSNP00000022217.1"/>
    <property type="gene ID" value="ENSPSNG00000016310.1"/>
</dbReference>
<name>A0A8C9E641_PHOSS</name>
<evidence type="ECO:0000256" key="1">
    <source>
        <dbReference type="SAM" id="MobiDB-lite"/>
    </source>
</evidence>
<keyword evidence="4" id="KW-1185">Reference proteome</keyword>
<dbReference type="AlphaFoldDB" id="A0A8C9E641"/>
<feature type="compositionally biased region" description="Low complexity" evidence="1">
    <location>
        <begin position="243"/>
        <end position="253"/>
    </location>
</feature>
<proteinExistence type="predicted"/>
<feature type="transmembrane region" description="Helical" evidence="2">
    <location>
        <begin position="164"/>
        <end position="182"/>
    </location>
</feature>
<keyword evidence="2" id="KW-1133">Transmembrane helix</keyword>
<reference evidence="3" key="2">
    <citation type="submission" date="2025-08" db="UniProtKB">
        <authorList>
            <consortium name="Ensembl"/>
        </authorList>
    </citation>
    <scope>IDENTIFICATION</scope>
</reference>
<reference evidence="3" key="1">
    <citation type="submission" date="2019-08" db="EMBL/GenBank/DDBJ databases">
        <title>Phocoena sinus (Vaquita) genome, mPhoSin1, primary haplotype.</title>
        <authorList>
            <person name="Morin P."/>
            <person name="Mountcastle J."/>
            <person name="Fungtammasan C."/>
            <person name="Rhie A."/>
            <person name="Rojas-Bracho L."/>
            <person name="Smith C.R."/>
            <person name="Taylor B.L."/>
            <person name="Gulland F.M.D."/>
            <person name="Musser W."/>
            <person name="Houck M."/>
            <person name="Haase B."/>
            <person name="Paez S."/>
            <person name="Howe K."/>
            <person name="Torrance J."/>
            <person name="Formenti G."/>
            <person name="Phillippy A."/>
            <person name="Ryder O."/>
            <person name="Jarvis E.D."/>
            <person name="Fedrigo O."/>
        </authorList>
    </citation>
    <scope>NUCLEOTIDE SEQUENCE [LARGE SCALE GENOMIC DNA]</scope>
</reference>
<evidence type="ECO:0000256" key="2">
    <source>
        <dbReference type="SAM" id="Phobius"/>
    </source>
</evidence>
<organism evidence="3 4">
    <name type="scientific">Phocoena sinus</name>
    <name type="common">Vaquita</name>
    <dbReference type="NCBI Taxonomy" id="42100"/>
    <lineage>
        <taxon>Eukaryota</taxon>
        <taxon>Metazoa</taxon>
        <taxon>Chordata</taxon>
        <taxon>Craniata</taxon>
        <taxon>Vertebrata</taxon>
        <taxon>Euteleostomi</taxon>
        <taxon>Mammalia</taxon>
        <taxon>Eutheria</taxon>
        <taxon>Laurasiatheria</taxon>
        <taxon>Artiodactyla</taxon>
        <taxon>Whippomorpha</taxon>
        <taxon>Cetacea</taxon>
        <taxon>Odontoceti</taxon>
        <taxon>Phocoenidae</taxon>
        <taxon>Phocoena</taxon>
    </lineage>
</organism>
<protein>
    <recommendedName>
        <fullName evidence="5">G-protein coupled receptors family 1 profile domain-containing protein</fullName>
    </recommendedName>
</protein>
<evidence type="ECO:0008006" key="5">
    <source>
        <dbReference type="Google" id="ProtNLM"/>
    </source>
</evidence>
<accession>A0A8C9E641</accession>
<dbReference type="PANTHER" id="PTHR26453">
    <property type="entry name" value="OLFACTORY RECEPTOR"/>
    <property type="match status" value="1"/>
</dbReference>
<feature type="region of interest" description="Disordered" evidence="1">
    <location>
        <begin position="227"/>
        <end position="253"/>
    </location>
</feature>
<reference evidence="3" key="3">
    <citation type="submission" date="2025-09" db="UniProtKB">
        <authorList>
            <consortium name="Ensembl"/>
        </authorList>
    </citation>
    <scope>IDENTIFICATION</scope>
</reference>
<dbReference type="Proteomes" id="UP000694554">
    <property type="component" value="Chromosome 15"/>
</dbReference>
<keyword evidence="2" id="KW-0812">Transmembrane</keyword>
<sequence length="356" mass="37329">SWVSPGSPWGPGCCPLPSTCPSVCHAGRKPADPGAGRGGRRPAPTTYFFLGDLSAEEAAYAPVLTPRVLAGLLPPGGRPGGPLCGSGCLLLGHYPAVCRPQLTTAGLCWCLLAACCIGGSLLALGLTTAIFQLPFRHGGLVNHVFRDLPAVLVLACGNRDLQEHVLLVACVLLAVLPLALILSPTPGRCWSSWGVAGAAGRRKAFNTVASHLTVAWPCSTTAAPRPCTPGHRAATPWRRTGWSHSSTSTSLPHSTRPSTCCGTRTCRGHCSGWSAPGHQAPSTGLMSPNAGCQVEPVLKSLHHPWMETSHSRTICDSPKPTGYNLGAADKDSKIRLQPAAAASSDFFFFFFDVDRF</sequence>
<keyword evidence="2" id="KW-0472">Membrane</keyword>
<feature type="transmembrane region" description="Helical" evidence="2">
    <location>
        <begin position="109"/>
        <end position="131"/>
    </location>
</feature>
<dbReference type="SUPFAM" id="SSF81321">
    <property type="entry name" value="Family A G protein-coupled receptor-like"/>
    <property type="match status" value="1"/>
</dbReference>
<evidence type="ECO:0000313" key="4">
    <source>
        <dbReference type="Proteomes" id="UP000694554"/>
    </source>
</evidence>